<reference evidence="1 2" key="1">
    <citation type="submission" date="2018-04" db="EMBL/GenBank/DDBJ databases">
        <title>Marixanthomonas spongiae HN-E44 sp. nov., isolated from a marine sponge.</title>
        <authorList>
            <person name="Luo L."/>
            <person name="Zhuang L."/>
        </authorList>
    </citation>
    <scope>NUCLEOTIDE SEQUENCE [LARGE SCALE GENOMIC DNA]</scope>
    <source>
        <strain evidence="1 2">HN-E44</strain>
    </source>
</reference>
<gene>
    <name evidence="1" type="ORF">DDV96_13620</name>
</gene>
<name>A0A2U0HX65_9FLAO</name>
<protein>
    <submittedName>
        <fullName evidence="1">Uncharacterized protein</fullName>
    </submittedName>
</protein>
<dbReference type="EMBL" id="QEHR01000009">
    <property type="protein sequence ID" value="PVW13419.1"/>
    <property type="molecule type" value="Genomic_DNA"/>
</dbReference>
<sequence length="118" mass="12808">MVKKGTWQITQFIDSGTDETADFNGFVFTFNADGSLVANKNELTVTGTWSVTDGADSSDDDAGSDDDDFNIFFDVPETNDFDDLSDDWDIVSVNNSKIELIDVSGGNGGTDNLVFEKL</sequence>
<dbReference type="OrthoDB" id="826659at2"/>
<keyword evidence="2" id="KW-1185">Reference proteome</keyword>
<dbReference type="Proteomes" id="UP000245962">
    <property type="component" value="Unassembled WGS sequence"/>
</dbReference>
<dbReference type="AlphaFoldDB" id="A0A2U0HX65"/>
<accession>A0A2U0HX65</accession>
<proteinExistence type="predicted"/>
<evidence type="ECO:0000313" key="1">
    <source>
        <dbReference type="EMBL" id="PVW13419.1"/>
    </source>
</evidence>
<organism evidence="1 2">
    <name type="scientific">Marixanthomonas spongiae</name>
    <dbReference type="NCBI Taxonomy" id="2174845"/>
    <lineage>
        <taxon>Bacteria</taxon>
        <taxon>Pseudomonadati</taxon>
        <taxon>Bacteroidota</taxon>
        <taxon>Flavobacteriia</taxon>
        <taxon>Flavobacteriales</taxon>
        <taxon>Flavobacteriaceae</taxon>
        <taxon>Marixanthomonas</taxon>
    </lineage>
</organism>
<evidence type="ECO:0000313" key="2">
    <source>
        <dbReference type="Proteomes" id="UP000245962"/>
    </source>
</evidence>
<comment type="caution">
    <text evidence="1">The sequence shown here is derived from an EMBL/GenBank/DDBJ whole genome shotgun (WGS) entry which is preliminary data.</text>
</comment>